<dbReference type="EMBL" id="JANSHE010004527">
    <property type="protein sequence ID" value="KAJ2976736.1"/>
    <property type="molecule type" value="Genomic_DNA"/>
</dbReference>
<name>A0ACC1NE03_9APHY</name>
<dbReference type="Proteomes" id="UP001144978">
    <property type="component" value="Unassembled WGS sequence"/>
</dbReference>
<organism evidence="1 2">
    <name type="scientific">Trametes sanguinea</name>
    <dbReference type="NCBI Taxonomy" id="158606"/>
    <lineage>
        <taxon>Eukaryota</taxon>
        <taxon>Fungi</taxon>
        <taxon>Dikarya</taxon>
        <taxon>Basidiomycota</taxon>
        <taxon>Agaricomycotina</taxon>
        <taxon>Agaricomycetes</taxon>
        <taxon>Polyporales</taxon>
        <taxon>Polyporaceae</taxon>
        <taxon>Trametes</taxon>
    </lineage>
</organism>
<accession>A0ACC1NE03</accession>
<evidence type="ECO:0000313" key="2">
    <source>
        <dbReference type="Proteomes" id="UP001144978"/>
    </source>
</evidence>
<keyword evidence="2" id="KW-1185">Reference proteome</keyword>
<comment type="caution">
    <text evidence="1">The sequence shown here is derived from an EMBL/GenBank/DDBJ whole genome shotgun (WGS) entry which is preliminary data.</text>
</comment>
<proteinExistence type="predicted"/>
<evidence type="ECO:0000313" key="1">
    <source>
        <dbReference type="EMBL" id="KAJ2976736.1"/>
    </source>
</evidence>
<sequence>MLPSTAVSRPLTPAMASAEVLGGYGYVPENSQAEKGFNSFSSQSSGDLDMTIYRTIGWLLMIWVPLGLSLPYMFMVSPGFASSSAASILLLLSVTLSSPLLAVNIMFRSPIPVPSGLFETYSDPPSAVLRAPSPQSTAPSYGFSHEYKRSGSVTVVEGRRSTDVWLTNGDAVDGRGKIGRALGLLQPKPKLAVLPPEGEKMQEEPLTPPLPMQMMERSLPPTPAQSELSAELGHTHADHDRSAPLLCHCHYDGRPALTHC</sequence>
<protein>
    <submittedName>
        <fullName evidence="1">Uncharacterized protein</fullName>
    </submittedName>
</protein>
<reference evidence="1" key="1">
    <citation type="submission" date="2022-08" db="EMBL/GenBank/DDBJ databases">
        <title>Genome Sequence of Pycnoporus sanguineus.</title>
        <authorList>
            <person name="Buettner E."/>
        </authorList>
    </citation>
    <scope>NUCLEOTIDE SEQUENCE</scope>
    <source>
        <strain evidence="1">CG-C14</strain>
    </source>
</reference>
<gene>
    <name evidence="1" type="ORF">NUW54_g11521</name>
</gene>